<evidence type="ECO:0000313" key="1">
    <source>
        <dbReference type="EMBL" id="OCT60283.1"/>
    </source>
</evidence>
<protein>
    <submittedName>
        <fullName evidence="1">Uncharacterized protein</fullName>
    </submittedName>
</protein>
<accession>A0A974BSW0</accession>
<evidence type="ECO:0000313" key="2">
    <source>
        <dbReference type="Proteomes" id="UP000694892"/>
    </source>
</evidence>
<name>A0A974BSW0_XENLA</name>
<sequence>MGWVLVKFFLNPYTILNVKKQLKIASTIDLCNTSVQPKVIVSLHVHEPDSKYSYRIEWNAKDFSFHQKVFPFSIDLRN</sequence>
<proteinExistence type="predicted"/>
<dbReference type="Proteomes" id="UP000694892">
    <property type="component" value="Chromosome 9_10S"/>
</dbReference>
<gene>
    <name evidence="1" type="ORF">XELAEV_18046299mg</name>
</gene>
<dbReference type="EMBL" id="CM004483">
    <property type="protein sequence ID" value="OCT60283.1"/>
    <property type="molecule type" value="Genomic_DNA"/>
</dbReference>
<organism evidence="1 2">
    <name type="scientific">Xenopus laevis</name>
    <name type="common">African clawed frog</name>
    <dbReference type="NCBI Taxonomy" id="8355"/>
    <lineage>
        <taxon>Eukaryota</taxon>
        <taxon>Metazoa</taxon>
        <taxon>Chordata</taxon>
        <taxon>Craniata</taxon>
        <taxon>Vertebrata</taxon>
        <taxon>Euteleostomi</taxon>
        <taxon>Amphibia</taxon>
        <taxon>Batrachia</taxon>
        <taxon>Anura</taxon>
        <taxon>Pipoidea</taxon>
        <taxon>Pipidae</taxon>
        <taxon>Xenopodinae</taxon>
        <taxon>Xenopus</taxon>
        <taxon>Xenopus</taxon>
    </lineage>
</organism>
<dbReference type="AlphaFoldDB" id="A0A974BSW0"/>
<reference evidence="2" key="1">
    <citation type="journal article" date="2016" name="Nature">
        <title>Genome evolution in the allotetraploid frog Xenopus laevis.</title>
        <authorList>
            <person name="Session A.M."/>
            <person name="Uno Y."/>
            <person name="Kwon T."/>
            <person name="Chapman J.A."/>
            <person name="Toyoda A."/>
            <person name="Takahashi S."/>
            <person name="Fukui A."/>
            <person name="Hikosaka A."/>
            <person name="Suzuki A."/>
            <person name="Kondo M."/>
            <person name="van Heeringen S.J."/>
            <person name="Quigley I."/>
            <person name="Heinz S."/>
            <person name="Ogino H."/>
            <person name="Ochi H."/>
            <person name="Hellsten U."/>
            <person name="Lyons J.B."/>
            <person name="Simakov O."/>
            <person name="Putnam N."/>
            <person name="Stites J."/>
            <person name="Kuroki Y."/>
            <person name="Tanaka T."/>
            <person name="Michiue T."/>
            <person name="Watanabe M."/>
            <person name="Bogdanovic O."/>
            <person name="Lister R."/>
            <person name="Georgiou G."/>
            <person name="Paranjpe S.S."/>
            <person name="van Kruijsbergen I."/>
            <person name="Shu S."/>
            <person name="Carlson J."/>
            <person name="Kinoshita T."/>
            <person name="Ohta Y."/>
            <person name="Mawaribuchi S."/>
            <person name="Jenkins J."/>
            <person name="Grimwood J."/>
            <person name="Schmutz J."/>
            <person name="Mitros T."/>
            <person name="Mozaffari S.V."/>
            <person name="Suzuki Y."/>
            <person name="Haramoto Y."/>
            <person name="Yamamoto T.S."/>
            <person name="Takagi C."/>
            <person name="Heald R."/>
            <person name="Miller K."/>
            <person name="Haudenschild C."/>
            <person name="Kitzman J."/>
            <person name="Nakayama T."/>
            <person name="Izutsu Y."/>
            <person name="Robert J."/>
            <person name="Fortriede J."/>
            <person name="Burns K."/>
            <person name="Lotay V."/>
            <person name="Karimi K."/>
            <person name="Yasuoka Y."/>
            <person name="Dichmann D.S."/>
            <person name="Flajnik M.F."/>
            <person name="Houston D.W."/>
            <person name="Shendure J."/>
            <person name="DuPasquier L."/>
            <person name="Vize P.D."/>
            <person name="Zorn A.M."/>
            <person name="Ito M."/>
            <person name="Marcotte E.M."/>
            <person name="Wallingford J.B."/>
            <person name="Ito Y."/>
            <person name="Asashima M."/>
            <person name="Ueno N."/>
            <person name="Matsuda Y."/>
            <person name="Veenstra G.J."/>
            <person name="Fujiyama A."/>
            <person name="Harland R.M."/>
            <person name="Taira M."/>
            <person name="Rokhsar D.S."/>
        </authorList>
    </citation>
    <scope>NUCLEOTIDE SEQUENCE [LARGE SCALE GENOMIC DNA]</scope>
    <source>
        <strain evidence="2">J</strain>
    </source>
</reference>